<dbReference type="Proteomes" id="UP000095280">
    <property type="component" value="Unplaced"/>
</dbReference>
<accession>A0A1I8FP42</accession>
<proteinExistence type="predicted"/>
<feature type="region of interest" description="Disordered" evidence="1">
    <location>
        <begin position="1"/>
        <end position="115"/>
    </location>
</feature>
<keyword evidence="2" id="KW-1185">Reference proteome</keyword>
<reference evidence="3" key="1">
    <citation type="submission" date="2016-11" db="UniProtKB">
        <authorList>
            <consortium name="WormBaseParasite"/>
        </authorList>
    </citation>
    <scope>IDENTIFICATION</scope>
</reference>
<organism evidence="2 3">
    <name type="scientific">Macrostomum lignano</name>
    <dbReference type="NCBI Taxonomy" id="282301"/>
    <lineage>
        <taxon>Eukaryota</taxon>
        <taxon>Metazoa</taxon>
        <taxon>Spiralia</taxon>
        <taxon>Lophotrochozoa</taxon>
        <taxon>Platyhelminthes</taxon>
        <taxon>Rhabditophora</taxon>
        <taxon>Macrostomorpha</taxon>
        <taxon>Macrostomida</taxon>
        <taxon>Macrostomidae</taxon>
        <taxon>Macrostomum</taxon>
    </lineage>
</organism>
<evidence type="ECO:0000313" key="2">
    <source>
        <dbReference type="Proteomes" id="UP000095280"/>
    </source>
</evidence>
<sequence length="154" mass="16534">MTASTYSEASSYPEDRDTDSLSSVSESRQSLDTFQIRARGLGSRASVHSTRPRGGPGGTFPRRNVVHIDDGRASVPRTMQRTRTPAEVAAANRRDFPRADSLGSGRDAPNILKDSQGNCKNCPDFGSAKHIKTLQSAMSTTFAGTAPYIAARSD</sequence>
<dbReference type="WBParaSite" id="maker-unitig_41728-snap-gene-0.2-mRNA-1">
    <property type="protein sequence ID" value="maker-unitig_41728-snap-gene-0.2-mRNA-1"/>
    <property type="gene ID" value="maker-unitig_41728-snap-gene-0.2"/>
</dbReference>
<protein>
    <submittedName>
        <fullName evidence="3">Uncharacterized protein</fullName>
    </submittedName>
</protein>
<dbReference type="AlphaFoldDB" id="A0A1I8FP42"/>
<evidence type="ECO:0000313" key="3">
    <source>
        <dbReference type="WBParaSite" id="maker-unitig_41728-snap-gene-0.2-mRNA-1"/>
    </source>
</evidence>
<name>A0A1I8FP42_9PLAT</name>
<feature type="compositionally biased region" description="Polar residues" evidence="1">
    <location>
        <begin position="1"/>
        <end position="10"/>
    </location>
</feature>
<feature type="compositionally biased region" description="Low complexity" evidence="1">
    <location>
        <begin position="20"/>
        <end position="30"/>
    </location>
</feature>
<evidence type="ECO:0000256" key="1">
    <source>
        <dbReference type="SAM" id="MobiDB-lite"/>
    </source>
</evidence>